<sequence>MAKDNMELLRRFIADEEAARAQGREGTLWEKERGRMGPLVRRAWRSLSWKECEQLYTHLMRRTRRLPAVGEFDFLNLFKAFIELDPDWDRIGLAFRFGMNSDGPLTTGFVETPKKFAERNQLLERFRGFPDADRLRARAARFQEAADLYGAAALDALRHCGYSETKDPDEVPDSVTYWGLLLLVAFDPARRHDCWDELESLEAFASDERHRRGLAETVRVVEETLDRARPGP</sequence>
<name>A0A518F0R7_9BACT</name>
<gene>
    <name evidence="1" type="ORF">Poly30_54930</name>
</gene>
<proteinExistence type="predicted"/>
<evidence type="ECO:0000313" key="1">
    <source>
        <dbReference type="EMBL" id="QDV09932.1"/>
    </source>
</evidence>
<dbReference type="Proteomes" id="UP000320390">
    <property type="component" value="Chromosome"/>
</dbReference>
<dbReference type="OrthoDB" id="8392249at2"/>
<protein>
    <submittedName>
        <fullName evidence="1">Uncharacterized protein</fullName>
    </submittedName>
</protein>
<dbReference type="AlphaFoldDB" id="A0A518F0R7"/>
<dbReference type="EMBL" id="CP036434">
    <property type="protein sequence ID" value="QDV09932.1"/>
    <property type="molecule type" value="Genomic_DNA"/>
</dbReference>
<dbReference type="RefSeq" id="WP_145205212.1">
    <property type="nucleotide sequence ID" value="NZ_CP036434.1"/>
</dbReference>
<reference evidence="1 2" key="1">
    <citation type="submission" date="2019-02" db="EMBL/GenBank/DDBJ databases">
        <title>Deep-cultivation of Planctomycetes and their phenomic and genomic characterization uncovers novel biology.</title>
        <authorList>
            <person name="Wiegand S."/>
            <person name="Jogler M."/>
            <person name="Boedeker C."/>
            <person name="Pinto D."/>
            <person name="Vollmers J."/>
            <person name="Rivas-Marin E."/>
            <person name="Kohn T."/>
            <person name="Peeters S.H."/>
            <person name="Heuer A."/>
            <person name="Rast P."/>
            <person name="Oberbeckmann S."/>
            <person name="Bunk B."/>
            <person name="Jeske O."/>
            <person name="Meyerdierks A."/>
            <person name="Storesund J.E."/>
            <person name="Kallscheuer N."/>
            <person name="Luecker S."/>
            <person name="Lage O.M."/>
            <person name="Pohl T."/>
            <person name="Merkel B.J."/>
            <person name="Hornburger P."/>
            <person name="Mueller R.-W."/>
            <person name="Bruemmer F."/>
            <person name="Labrenz M."/>
            <person name="Spormann A.M."/>
            <person name="Op den Camp H."/>
            <person name="Overmann J."/>
            <person name="Amann R."/>
            <person name="Jetten M.S.M."/>
            <person name="Mascher T."/>
            <person name="Medema M.H."/>
            <person name="Devos D.P."/>
            <person name="Kaster A.-K."/>
            <person name="Ovreas L."/>
            <person name="Rohde M."/>
            <person name="Galperin M.Y."/>
            <person name="Jogler C."/>
        </authorList>
    </citation>
    <scope>NUCLEOTIDE SEQUENCE [LARGE SCALE GENOMIC DNA]</scope>
    <source>
        <strain evidence="1 2">Poly30</strain>
    </source>
</reference>
<keyword evidence="2" id="KW-1185">Reference proteome</keyword>
<organism evidence="1 2">
    <name type="scientific">Saltatorellus ferox</name>
    <dbReference type="NCBI Taxonomy" id="2528018"/>
    <lineage>
        <taxon>Bacteria</taxon>
        <taxon>Pseudomonadati</taxon>
        <taxon>Planctomycetota</taxon>
        <taxon>Planctomycetia</taxon>
        <taxon>Planctomycetia incertae sedis</taxon>
        <taxon>Saltatorellus</taxon>
    </lineage>
</organism>
<evidence type="ECO:0000313" key="2">
    <source>
        <dbReference type="Proteomes" id="UP000320390"/>
    </source>
</evidence>
<accession>A0A518F0R7</accession>